<dbReference type="Proteomes" id="UP001359559">
    <property type="component" value="Unassembled WGS sequence"/>
</dbReference>
<evidence type="ECO:0000313" key="2">
    <source>
        <dbReference type="Proteomes" id="UP001359559"/>
    </source>
</evidence>
<organism evidence="1 2">
    <name type="scientific">Clitoria ternatea</name>
    <name type="common">Butterfly pea</name>
    <dbReference type="NCBI Taxonomy" id="43366"/>
    <lineage>
        <taxon>Eukaryota</taxon>
        <taxon>Viridiplantae</taxon>
        <taxon>Streptophyta</taxon>
        <taxon>Embryophyta</taxon>
        <taxon>Tracheophyta</taxon>
        <taxon>Spermatophyta</taxon>
        <taxon>Magnoliopsida</taxon>
        <taxon>eudicotyledons</taxon>
        <taxon>Gunneridae</taxon>
        <taxon>Pentapetalae</taxon>
        <taxon>rosids</taxon>
        <taxon>fabids</taxon>
        <taxon>Fabales</taxon>
        <taxon>Fabaceae</taxon>
        <taxon>Papilionoideae</taxon>
        <taxon>50 kb inversion clade</taxon>
        <taxon>NPAAA clade</taxon>
        <taxon>indigoferoid/millettioid clade</taxon>
        <taxon>Phaseoleae</taxon>
        <taxon>Clitoria</taxon>
    </lineage>
</organism>
<dbReference type="PANTHER" id="PTHR31901:SF46">
    <property type="entry name" value="INDOLE-3-ACETIC ACID-AMIDO SYNTHETASE"/>
    <property type="match status" value="1"/>
</dbReference>
<gene>
    <name evidence="1" type="ORF">RJT34_14259</name>
</gene>
<dbReference type="AlphaFoldDB" id="A0AAN9JQ21"/>
<dbReference type="InterPro" id="IPR004993">
    <property type="entry name" value="GH3"/>
</dbReference>
<comment type="caution">
    <text evidence="1">The sequence shown here is derived from an EMBL/GenBank/DDBJ whole genome shotgun (WGS) entry which is preliminary data.</text>
</comment>
<proteinExistence type="predicted"/>
<dbReference type="Pfam" id="PF03321">
    <property type="entry name" value="GH3"/>
    <property type="match status" value="2"/>
</dbReference>
<dbReference type="EMBL" id="JAYKXN010000003">
    <property type="protein sequence ID" value="KAK7303355.1"/>
    <property type="molecule type" value="Genomic_DNA"/>
</dbReference>
<accession>A0AAN9JQ21</accession>
<dbReference type="GO" id="GO:0016881">
    <property type="term" value="F:acid-amino acid ligase activity"/>
    <property type="evidence" value="ECO:0007669"/>
    <property type="project" value="TreeGrafter"/>
</dbReference>
<reference evidence="1 2" key="1">
    <citation type="submission" date="2024-01" db="EMBL/GenBank/DDBJ databases">
        <title>The genomes of 5 underutilized Papilionoideae crops provide insights into root nodulation and disease resistance.</title>
        <authorList>
            <person name="Yuan L."/>
        </authorList>
    </citation>
    <scope>NUCLEOTIDE SEQUENCE [LARGE SCALE GENOMIC DNA]</scope>
    <source>
        <strain evidence="1">LY-2023</strain>
        <tissue evidence="1">Leaf</tissue>
    </source>
</reference>
<dbReference type="PANTHER" id="PTHR31901">
    <property type="entry name" value="GH3 DOMAIN-CONTAINING PROTEIN"/>
    <property type="match status" value="1"/>
</dbReference>
<evidence type="ECO:0000313" key="1">
    <source>
        <dbReference type="EMBL" id="KAK7303355.1"/>
    </source>
</evidence>
<sequence length="284" mass="32802">MLDKVEEFNMDKIMEEFESLKKDVERVYRETLKKILEDNASTEYLQNLGLNGRTNLESFKAYVSLVTYKELEPYIYKIIDGDSSLIFTRKLVTTMSLRCVLTAELAQLLRDNKAEVHIAVVEKVTKFNCILNPKLSIQHILPCERMLEKMEELNVDKNLGFNRRTDPKSFKVCVPLVTHKELEPYIYRIIDSDASPSLTGKPVTTMSLSFGTNQGKPKYAPWNDELFETTMKMYQTSFAFRNSLPAIGVIIGGVGERMLEKVEEFNMDKDMEEFESLTKDTERV</sequence>
<protein>
    <submittedName>
        <fullName evidence="1">Uncharacterized protein</fullName>
    </submittedName>
</protein>
<dbReference type="GO" id="GO:0005737">
    <property type="term" value="C:cytoplasm"/>
    <property type="evidence" value="ECO:0007669"/>
    <property type="project" value="TreeGrafter"/>
</dbReference>
<name>A0AAN9JQ21_CLITE</name>
<keyword evidence="2" id="KW-1185">Reference proteome</keyword>